<dbReference type="RefSeq" id="WP_253753787.1">
    <property type="nucleotide sequence ID" value="NZ_JAMZDZ010000001.1"/>
</dbReference>
<sequence length="483" mass="53366">MHKPMRLLVTALIAATACSALAAPGTAAPTAGAPQSSDPRFGEAVFASTHDSFSGDIGGDRGDLRSQLNAHVRQLEFDVHLAHGRFEVGDESPGDKVYHGGGNPRTNQLTDWLLVVKQWSDQNRTAAPITLVLATHSNLNNEQGSSAVLVNNLISVFGRSRLALPGIDRRVYDYRGKIIPVLSGQVESRLAYLRDRGVNPAVAINDSGQVVEVHDSGHGTLWYWTGQVQSDWTVTWLTHGRYDTGSNPVVALTDSGILVEVHQSPSAAALWYRLGHVEPGGQLTWQVPSTSLMKGSHPSLKWTGARILSEIHQDPSDPNTRIERVAQVSLGKILWGGSQTTSWPRHRNDQAENRQGQVITVESGYFPDGMAGVLQYSMNPITSDSWHRIIYPQIMGTEVGYDDQKDRETYLTLLWNAPFAAITANRGVPQTTWMNDVKNERLVRVARFAEDSTGLPIPTYPSTDYPYDPWYRLYLSNRPTYVY</sequence>
<protein>
    <submittedName>
        <fullName evidence="2">Uncharacterized protein</fullName>
    </submittedName>
</protein>
<accession>A0ABV8LQT4</accession>
<dbReference type="PROSITE" id="PS51257">
    <property type="entry name" value="PROKAR_LIPOPROTEIN"/>
    <property type="match status" value="1"/>
</dbReference>
<gene>
    <name evidence="2" type="ORF">ACFOZ4_16180</name>
</gene>
<evidence type="ECO:0000256" key="1">
    <source>
        <dbReference type="SAM" id="SignalP"/>
    </source>
</evidence>
<feature type="chain" id="PRO_5045966668" evidence="1">
    <location>
        <begin position="23"/>
        <end position="483"/>
    </location>
</feature>
<dbReference type="EMBL" id="JBHSAY010000009">
    <property type="protein sequence ID" value="MFC4132149.1"/>
    <property type="molecule type" value="Genomic_DNA"/>
</dbReference>
<feature type="signal peptide" evidence="1">
    <location>
        <begin position="1"/>
        <end position="22"/>
    </location>
</feature>
<dbReference type="Gene3D" id="3.20.20.190">
    <property type="entry name" value="Phosphatidylinositol (PI) phosphodiesterase"/>
    <property type="match status" value="1"/>
</dbReference>
<reference evidence="3" key="1">
    <citation type="journal article" date="2019" name="Int. J. Syst. Evol. Microbiol.">
        <title>The Global Catalogue of Microorganisms (GCM) 10K type strain sequencing project: providing services to taxonomists for standard genome sequencing and annotation.</title>
        <authorList>
            <consortium name="The Broad Institute Genomics Platform"/>
            <consortium name="The Broad Institute Genome Sequencing Center for Infectious Disease"/>
            <person name="Wu L."/>
            <person name="Ma J."/>
        </authorList>
    </citation>
    <scope>NUCLEOTIDE SEQUENCE [LARGE SCALE GENOMIC DNA]</scope>
    <source>
        <strain evidence="3">CGMCC 4.7289</strain>
    </source>
</reference>
<name>A0ABV8LQT4_9ACTN</name>
<dbReference type="Proteomes" id="UP001595816">
    <property type="component" value="Unassembled WGS sequence"/>
</dbReference>
<evidence type="ECO:0000313" key="2">
    <source>
        <dbReference type="EMBL" id="MFC4132149.1"/>
    </source>
</evidence>
<proteinExistence type="predicted"/>
<keyword evidence="1" id="KW-0732">Signal</keyword>
<evidence type="ECO:0000313" key="3">
    <source>
        <dbReference type="Proteomes" id="UP001595816"/>
    </source>
</evidence>
<organism evidence="2 3">
    <name type="scientific">Hamadaea flava</name>
    <dbReference type="NCBI Taxonomy" id="1742688"/>
    <lineage>
        <taxon>Bacteria</taxon>
        <taxon>Bacillati</taxon>
        <taxon>Actinomycetota</taxon>
        <taxon>Actinomycetes</taxon>
        <taxon>Micromonosporales</taxon>
        <taxon>Micromonosporaceae</taxon>
        <taxon>Hamadaea</taxon>
    </lineage>
</organism>
<comment type="caution">
    <text evidence="2">The sequence shown here is derived from an EMBL/GenBank/DDBJ whole genome shotgun (WGS) entry which is preliminary data.</text>
</comment>
<dbReference type="SUPFAM" id="SSF51695">
    <property type="entry name" value="PLC-like phosphodiesterases"/>
    <property type="match status" value="1"/>
</dbReference>
<keyword evidence="3" id="KW-1185">Reference proteome</keyword>
<dbReference type="InterPro" id="IPR017946">
    <property type="entry name" value="PLC-like_Pdiesterase_TIM-brl"/>
</dbReference>